<proteinExistence type="inferred from homology"/>
<evidence type="ECO:0000256" key="5">
    <source>
        <dbReference type="ARBA" id="ARBA00022692"/>
    </source>
</evidence>
<keyword evidence="3 8" id="KW-0328">Glycosyltransferase</keyword>
<accession>A0ABP1ARK0</accession>
<dbReference type="EMBL" id="OZ023716">
    <property type="protein sequence ID" value="CAK9865184.1"/>
    <property type="molecule type" value="Genomic_DNA"/>
</dbReference>
<keyword evidence="7 8" id="KW-0472">Membrane</keyword>
<evidence type="ECO:0000313" key="10">
    <source>
        <dbReference type="Proteomes" id="UP001497522"/>
    </source>
</evidence>
<comment type="subcellular location">
    <subcellularLocation>
        <location evidence="1">Membrane</location>
        <topology evidence="1">Single-pass membrane protein</topology>
    </subcellularLocation>
</comment>
<protein>
    <recommendedName>
        <fullName evidence="8">Glycosyltransferase family 92 protein</fullName>
        <ecNumber evidence="8">2.4.1.-</ecNumber>
    </recommendedName>
</protein>
<evidence type="ECO:0000313" key="9">
    <source>
        <dbReference type="EMBL" id="CAK9865184.1"/>
    </source>
</evidence>
<keyword evidence="6 8" id="KW-1133">Transmembrane helix</keyword>
<organism evidence="9 10">
    <name type="scientific">Sphagnum jensenii</name>
    <dbReference type="NCBI Taxonomy" id="128206"/>
    <lineage>
        <taxon>Eukaryota</taxon>
        <taxon>Viridiplantae</taxon>
        <taxon>Streptophyta</taxon>
        <taxon>Embryophyta</taxon>
        <taxon>Bryophyta</taxon>
        <taxon>Sphagnophytina</taxon>
        <taxon>Sphagnopsida</taxon>
        <taxon>Sphagnales</taxon>
        <taxon>Sphagnaceae</taxon>
        <taxon>Sphagnum</taxon>
    </lineage>
</organism>
<evidence type="ECO:0000256" key="4">
    <source>
        <dbReference type="ARBA" id="ARBA00022679"/>
    </source>
</evidence>
<keyword evidence="10" id="KW-1185">Reference proteome</keyword>
<dbReference type="EC" id="2.4.1.-" evidence="8"/>
<keyword evidence="4 8" id="KW-0808">Transferase</keyword>
<dbReference type="Proteomes" id="UP001497522">
    <property type="component" value="Chromosome 15"/>
</dbReference>
<evidence type="ECO:0000256" key="2">
    <source>
        <dbReference type="ARBA" id="ARBA00007647"/>
    </source>
</evidence>
<evidence type="ECO:0000256" key="7">
    <source>
        <dbReference type="ARBA" id="ARBA00023136"/>
    </source>
</evidence>
<evidence type="ECO:0000256" key="6">
    <source>
        <dbReference type="ARBA" id="ARBA00022989"/>
    </source>
</evidence>
<gene>
    <name evidence="9" type="ORF">CSSPJE1EN2_LOCUS8179</name>
</gene>
<reference evidence="9" key="1">
    <citation type="submission" date="2024-03" db="EMBL/GenBank/DDBJ databases">
        <authorList>
            <consortium name="ELIXIR-Norway"/>
            <consortium name="Elixir Norway"/>
        </authorList>
    </citation>
    <scope>NUCLEOTIDE SEQUENCE</scope>
</reference>
<sequence length="619" mass="69200">MVEAGMGLDVGCTRVHGVEIGVALMESMSDSWCLQVALDVGSGESKAALVHEHRRHGEKWRRRHLCLPACYGLVIIAAVALVTVIGIQFLEVATVMESSLSSQLPGNARRGVVINEPFIEDIVAFHREVLFLVRFPEEAPIPSKERLACQYGGYQQFVAKALRVEFENGRAAISCQAPPKEFQWGVKSAVITVDKGRKIIQKGMLTPSYQKPLKWTLTGIVYDVLDLTHTDITVFAKGIRNVPEVQEVVSAESLKDFHCIFGGFYETPVIAAAQEVFRCKHPPGSIASYVSGKKISLKVRGQIIPSLAFYHAPKSSQMPAAATGDPLPSSSTQLEKQYKICSCTMIQNGAKFLREWVLYHSHLGVEKFFLYDNNSDDELEEVVATLSSFNVTRQAWPWVKTQEAGFSHCALQAQSQCTWMLYTDIDEFLFPGYKRSSPSILEMLIDETLKKTAENATLGQIQMPCLTFGPTGLTDSPAQGVTQGYTCRLKQPERHKSMVLLDSITSSLQNAIHHFTLKPAFQTVVSTQAVVNHYKYQAWAEFQSKFHGRAATYVVDWTEDRQLTSKDRAPNLGNKAVKPADWETQFCEVQDYDLRDYTRELFASDPNGTYMAWQARDDI</sequence>
<feature type="transmembrane region" description="Helical" evidence="8">
    <location>
        <begin position="65"/>
        <end position="90"/>
    </location>
</feature>
<evidence type="ECO:0000256" key="8">
    <source>
        <dbReference type="RuleBase" id="RU366017"/>
    </source>
</evidence>
<name>A0ABP1ARK0_9BRYO</name>
<dbReference type="PANTHER" id="PTHR21461:SF69">
    <property type="entry name" value="GLYCOSYLTRANSFERASE FAMILY 92 PROTEIN"/>
    <property type="match status" value="1"/>
</dbReference>
<keyword evidence="5 8" id="KW-0812">Transmembrane</keyword>
<evidence type="ECO:0000256" key="3">
    <source>
        <dbReference type="ARBA" id="ARBA00022676"/>
    </source>
</evidence>
<comment type="similarity">
    <text evidence="2 8">Belongs to the glycosyltransferase 92 family.</text>
</comment>
<dbReference type="PANTHER" id="PTHR21461">
    <property type="entry name" value="GLYCOSYLTRANSFERASE FAMILY 92 PROTEIN"/>
    <property type="match status" value="1"/>
</dbReference>
<dbReference type="InterPro" id="IPR008166">
    <property type="entry name" value="Glyco_transf_92"/>
</dbReference>
<dbReference type="Pfam" id="PF01697">
    <property type="entry name" value="Glyco_transf_92"/>
    <property type="match status" value="1"/>
</dbReference>
<evidence type="ECO:0000256" key="1">
    <source>
        <dbReference type="ARBA" id="ARBA00004167"/>
    </source>
</evidence>